<protein>
    <submittedName>
        <fullName evidence="1">Uncharacterized protein</fullName>
    </submittedName>
</protein>
<evidence type="ECO:0000313" key="1">
    <source>
        <dbReference type="EMBL" id="SCP97578.1"/>
    </source>
</evidence>
<evidence type="ECO:0000313" key="2">
    <source>
        <dbReference type="Proteomes" id="UP000199315"/>
    </source>
</evidence>
<dbReference type="AlphaFoldDB" id="A0A1D3TU73"/>
<dbReference type="RefSeq" id="WP_091233854.1">
    <property type="nucleotide sequence ID" value="NZ_FMKA01000012.1"/>
</dbReference>
<reference evidence="1 2" key="1">
    <citation type="submission" date="2016-09" db="EMBL/GenBank/DDBJ databases">
        <authorList>
            <person name="Capua I."/>
            <person name="De Benedictis P."/>
            <person name="Joannis T."/>
            <person name="Lombin L.H."/>
            <person name="Cattoli G."/>
        </authorList>
    </citation>
    <scope>NUCLEOTIDE SEQUENCE [LARGE SCALE GENOMIC DNA]</scope>
    <source>
        <strain evidence="1 2">GluBS11</strain>
    </source>
</reference>
<sequence length="111" mass="13113">MENREQIGPGFYKGNNHVRRKFMCTLAGEQVAWKPFLFYIAKMFTITKYDEDSFELVIITKNQLEIFYKKVKHYNGRVEEHNYETARNAGDAWKKDRISQTEDAVIASILK</sequence>
<gene>
    <name evidence="1" type="ORF">SAMN05421730_10128</name>
</gene>
<proteinExistence type="predicted"/>
<dbReference type="Proteomes" id="UP000199315">
    <property type="component" value="Unassembled WGS sequence"/>
</dbReference>
<name>A0A1D3TU73_9FIRM</name>
<keyword evidence="2" id="KW-1185">Reference proteome</keyword>
<accession>A0A1D3TU73</accession>
<dbReference type="EMBL" id="FMKA01000012">
    <property type="protein sequence ID" value="SCP97578.1"/>
    <property type="molecule type" value="Genomic_DNA"/>
</dbReference>
<organism evidence="1 2">
    <name type="scientific">Anaerobium acetethylicum</name>
    <dbReference type="NCBI Taxonomy" id="1619234"/>
    <lineage>
        <taxon>Bacteria</taxon>
        <taxon>Bacillati</taxon>
        <taxon>Bacillota</taxon>
        <taxon>Clostridia</taxon>
        <taxon>Lachnospirales</taxon>
        <taxon>Lachnospiraceae</taxon>
        <taxon>Anaerobium</taxon>
    </lineage>
</organism>